<evidence type="ECO:0000313" key="1">
    <source>
        <dbReference type="EMBL" id="EFP87315.1"/>
    </source>
</evidence>
<keyword evidence="2" id="KW-1185">Reference proteome</keyword>
<dbReference type="Proteomes" id="UP000008783">
    <property type="component" value="Unassembled WGS sequence"/>
</dbReference>
<dbReference type="GeneID" id="10537883"/>
<organism evidence="1 2">
    <name type="scientific">Puccinia graminis f. sp. tritici (strain CRL 75-36-700-3 / race SCCL)</name>
    <name type="common">Black stem rust fungus</name>
    <dbReference type="NCBI Taxonomy" id="418459"/>
    <lineage>
        <taxon>Eukaryota</taxon>
        <taxon>Fungi</taxon>
        <taxon>Dikarya</taxon>
        <taxon>Basidiomycota</taxon>
        <taxon>Pucciniomycotina</taxon>
        <taxon>Pucciniomycetes</taxon>
        <taxon>Pucciniales</taxon>
        <taxon>Pucciniaceae</taxon>
        <taxon>Puccinia</taxon>
    </lineage>
</organism>
<dbReference type="RefSeq" id="XP_003331734.1">
    <property type="nucleotide sequence ID" value="XM_003331686.1"/>
</dbReference>
<sequence>MALFNVPLEVGQHKIRNWLTALHNQPEAFVFTVSKVCTTWLIMQMAPTTISGESNVRVGIPSLNPYGWKLRMSALRDFEIWLFFFYQWWASYTNRSCIPSVVTEL</sequence>
<dbReference type="AlphaFoldDB" id="E3KSM9"/>
<dbReference type="InParanoid" id="E3KSM9"/>
<reference key="1">
    <citation type="submission" date="2007-01" db="EMBL/GenBank/DDBJ databases">
        <title>The Genome Sequence of Puccinia graminis f. sp. tritici Strain CRL 75-36-700-3.</title>
        <authorList>
            <consortium name="The Broad Institute Genome Sequencing Platform"/>
            <person name="Birren B."/>
            <person name="Lander E."/>
            <person name="Galagan J."/>
            <person name="Nusbaum C."/>
            <person name="Devon K."/>
            <person name="Cuomo C."/>
            <person name="Jaffe D."/>
            <person name="Butler J."/>
            <person name="Alvarez P."/>
            <person name="Gnerre S."/>
            <person name="Grabherr M."/>
            <person name="Mauceli E."/>
            <person name="Brockman W."/>
            <person name="Young S."/>
            <person name="LaButti K."/>
            <person name="Sykes S."/>
            <person name="DeCaprio D."/>
            <person name="Crawford M."/>
            <person name="Koehrsen M."/>
            <person name="Engels R."/>
            <person name="Montgomery P."/>
            <person name="Pearson M."/>
            <person name="Howarth C."/>
            <person name="Larson L."/>
            <person name="White J."/>
            <person name="Zeng Q."/>
            <person name="Kodira C."/>
            <person name="Yandava C."/>
            <person name="Alvarado L."/>
            <person name="O'Leary S."/>
            <person name="Szabo L."/>
            <person name="Dean R."/>
            <person name="Schein J."/>
        </authorList>
    </citation>
    <scope>NUCLEOTIDE SEQUENCE</scope>
    <source>
        <strain>CRL 75-36-700-3</strain>
    </source>
</reference>
<name>E3KSM9_PUCGT</name>
<protein>
    <submittedName>
        <fullName evidence="1">Uncharacterized protein</fullName>
    </submittedName>
</protein>
<proteinExistence type="predicted"/>
<dbReference type="HOGENOM" id="CLU_2237929_0_0_1"/>
<dbReference type="VEuPathDB" id="FungiDB:PGTG_12899"/>
<dbReference type="EMBL" id="DS178305">
    <property type="protein sequence ID" value="EFP87315.1"/>
    <property type="molecule type" value="Genomic_DNA"/>
</dbReference>
<evidence type="ECO:0000313" key="2">
    <source>
        <dbReference type="Proteomes" id="UP000008783"/>
    </source>
</evidence>
<dbReference type="KEGG" id="pgr:PGTG_12899"/>
<reference evidence="2" key="2">
    <citation type="journal article" date="2011" name="Proc. Natl. Acad. Sci. U.S.A.">
        <title>Obligate biotrophy features unraveled by the genomic analysis of rust fungi.</title>
        <authorList>
            <person name="Duplessis S."/>
            <person name="Cuomo C.A."/>
            <person name="Lin Y.-C."/>
            <person name="Aerts A."/>
            <person name="Tisserant E."/>
            <person name="Veneault-Fourrey C."/>
            <person name="Joly D.L."/>
            <person name="Hacquard S."/>
            <person name="Amselem J."/>
            <person name="Cantarel B.L."/>
            <person name="Chiu R."/>
            <person name="Coutinho P.M."/>
            <person name="Feau N."/>
            <person name="Field M."/>
            <person name="Frey P."/>
            <person name="Gelhaye E."/>
            <person name="Goldberg J."/>
            <person name="Grabherr M.G."/>
            <person name="Kodira C.D."/>
            <person name="Kohler A."/>
            <person name="Kuees U."/>
            <person name="Lindquist E.A."/>
            <person name="Lucas S.M."/>
            <person name="Mago R."/>
            <person name="Mauceli E."/>
            <person name="Morin E."/>
            <person name="Murat C."/>
            <person name="Pangilinan J.L."/>
            <person name="Park R."/>
            <person name="Pearson M."/>
            <person name="Quesneville H."/>
            <person name="Rouhier N."/>
            <person name="Sakthikumar S."/>
            <person name="Salamov A.A."/>
            <person name="Schmutz J."/>
            <person name="Selles B."/>
            <person name="Shapiro H."/>
            <person name="Tanguay P."/>
            <person name="Tuskan G.A."/>
            <person name="Henrissat B."/>
            <person name="Van de Peer Y."/>
            <person name="Rouze P."/>
            <person name="Ellis J.G."/>
            <person name="Dodds P.N."/>
            <person name="Schein J.E."/>
            <person name="Zhong S."/>
            <person name="Hamelin R.C."/>
            <person name="Grigoriev I.V."/>
            <person name="Szabo L.J."/>
            <person name="Martin F."/>
        </authorList>
    </citation>
    <scope>NUCLEOTIDE SEQUENCE [LARGE SCALE GENOMIC DNA]</scope>
    <source>
        <strain evidence="2">CRL 75-36-700-3 / race SCCL</strain>
    </source>
</reference>
<accession>E3KSM9</accession>
<gene>
    <name evidence="1" type="ORF">PGTG_12899</name>
</gene>